<evidence type="ECO:0000313" key="2">
    <source>
        <dbReference type="Proteomes" id="UP000183685"/>
    </source>
</evidence>
<dbReference type="Pfam" id="PF11747">
    <property type="entry name" value="RebB"/>
    <property type="match status" value="1"/>
</dbReference>
<sequence>MADNTPVNSQITDAITQTNVTVLGEAPAMAIGALSQAMSSSLAVMFANATAAQQQQNIVAQAATAQGVATIYGAGRSEPDTMLSLMTALKATQEVD</sequence>
<dbReference type="InterPro" id="IPR021070">
    <property type="entry name" value="Killing_trait_RebB"/>
</dbReference>
<dbReference type="EMBL" id="FNAK01000006">
    <property type="protein sequence ID" value="SDE36102.1"/>
    <property type="molecule type" value="Genomic_DNA"/>
</dbReference>
<protein>
    <submittedName>
        <fullName evidence="1">Killing trait domain-containing protein</fullName>
    </submittedName>
</protein>
<organism evidence="1 2">
    <name type="scientific">Kordiimonas lacus</name>
    <dbReference type="NCBI Taxonomy" id="637679"/>
    <lineage>
        <taxon>Bacteria</taxon>
        <taxon>Pseudomonadati</taxon>
        <taxon>Pseudomonadota</taxon>
        <taxon>Alphaproteobacteria</taxon>
        <taxon>Kordiimonadales</taxon>
        <taxon>Kordiimonadaceae</taxon>
        <taxon>Kordiimonas</taxon>
    </lineage>
</organism>
<accession>A0A1G7C9P1</accession>
<proteinExistence type="predicted"/>
<dbReference type="OrthoDB" id="8594924at2"/>
<dbReference type="RefSeq" id="WP_068306946.1">
    <property type="nucleotide sequence ID" value="NZ_FNAK01000006.1"/>
</dbReference>
<dbReference type="Proteomes" id="UP000183685">
    <property type="component" value="Unassembled WGS sequence"/>
</dbReference>
<keyword evidence="2" id="KW-1185">Reference proteome</keyword>
<dbReference type="STRING" id="637679.GCA_001550055_03205"/>
<name>A0A1G7C9P1_9PROT</name>
<reference evidence="1 2" key="1">
    <citation type="submission" date="2016-10" db="EMBL/GenBank/DDBJ databases">
        <authorList>
            <person name="de Groot N.N."/>
        </authorList>
    </citation>
    <scope>NUCLEOTIDE SEQUENCE [LARGE SCALE GENOMIC DNA]</scope>
    <source>
        <strain evidence="1 2">CGMCC 1.9109</strain>
    </source>
</reference>
<gene>
    <name evidence="1" type="ORF">SAMN04488071_2716</name>
</gene>
<evidence type="ECO:0000313" key="1">
    <source>
        <dbReference type="EMBL" id="SDE36102.1"/>
    </source>
</evidence>
<dbReference type="AlphaFoldDB" id="A0A1G7C9P1"/>